<dbReference type="AlphaFoldDB" id="A0A9P0HL20"/>
<dbReference type="Proteomes" id="UP001152798">
    <property type="component" value="Chromosome 5"/>
</dbReference>
<sequence>MDGYDGWIFYISNKSKSYPEVFLSNDWQNSRFQLLTAFSMTAFFFFFGPHIFAIFSFRISKWTFLTFR</sequence>
<evidence type="ECO:0000256" key="1">
    <source>
        <dbReference type="SAM" id="Phobius"/>
    </source>
</evidence>
<accession>A0A9P0HL20</accession>
<name>A0A9P0HL20_NEZVI</name>
<gene>
    <name evidence="2" type="ORF">NEZAVI_LOCUS12395</name>
</gene>
<organism evidence="2 3">
    <name type="scientific">Nezara viridula</name>
    <name type="common">Southern green stink bug</name>
    <name type="synonym">Cimex viridulus</name>
    <dbReference type="NCBI Taxonomy" id="85310"/>
    <lineage>
        <taxon>Eukaryota</taxon>
        <taxon>Metazoa</taxon>
        <taxon>Ecdysozoa</taxon>
        <taxon>Arthropoda</taxon>
        <taxon>Hexapoda</taxon>
        <taxon>Insecta</taxon>
        <taxon>Pterygota</taxon>
        <taxon>Neoptera</taxon>
        <taxon>Paraneoptera</taxon>
        <taxon>Hemiptera</taxon>
        <taxon>Heteroptera</taxon>
        <taxon>Panheteroptera</taxon>
        <taxon>Pentatomomorpha</taxon>
        <taxon>Pentatomoidea</taxon>
        <taxon>Pentatomidae</taxon>
        <taxon>Pentatominae</taxon>
        <taxon>Nezara</taxon>
    </lineage>
</organism>
<keyword evidence="1" id="KW-1133">Transmembrane helix</keyword>
<keyword evidence="1" id="KW-0812">Transmembrane</keyword>
<proteinExistence type="predicted"/>
<keyword evidence="3" id="KW-1185">Reference proteome</keyword>
<evidence type="ECO:0000313" key="3">
    <source>
        <dbReference type="Proteomes" id="UP001152798"/>
    </source>
</evidence>
<dbReference type="EMBL" id="OV725081">
    <property type="protein sequence ID" value="CAH1403880.1"/>
    <property type="molecule type" value="Genomic_DNA"/>
</dbReference>
<protein>
    <submittedName>
        <fullName evidence="2">Uncharacterized protein</fullName>
    </submittedName>
</protein>
<evidence type="ECO:0000313" key="2">
    <source>
        <dbReference type="EMBL" id="CAH1403880.1"/>
    </source>
</evidence>
<reference evidence="2" key="1">
    <citation type="submission" date="2022-01" db="EMBL/GenBank/DDBJ databases">
        <authorList>
            <person name="King R."/>
        </authorList>
    </citation>
    <scope>NUCLEOTIDE SEQUENCE</scope>
</reference>
<keyword evidence="1" id="KW-0472">Membrane</keyword>
<feature type="transmembrane region" description="Helical" evidence="1">
    <location>
        <begin position="32"/>
        <end position="55"/>
    </location>
</feature>